<dbReference type="Proteomes" id="UP000275356">
    <property type="component" value="Unassembled WGS sequence"/>
</dbReference>
<dbReference type="CDD" id="cd01392">
    <property type="entry name" value="HTH_LacI"/>
    <property type="match status" value="1"/>
</dbReference>
<dbReference type="PROSITE" id="PS50932">
    <property type="entry name" value="HTH_LACI_2"/>
    <property type="match status" value="1"/>
</dbReference>
<keyword evidence="3" id="KW-0238">DNA-binding</keyword>
<evidence type="ECO:0000256" key="3">
    <source>
        <dbReference type="ARBA" id="ARBA00023125"/>
    </source>
</evidence>
<dbReference type="GO" id="GO:0000976">
    <property type="term" value="F:transcription cis-regulatory region binding"/>
    <property type="evidence" value="ECO:0007669"/>
    <property type="project" value="TreeGrafter"/>
</dbReference>
<evidence type="ECO:0000313" key="7">
    <source>
        <dbReference type="Proteomes" id="UP000275356"/>
    </source>
</evidence>
<proteinExistence type="predicted"/>
<evidence type="ECO:0000313" key="6">
    <source>
        <dbReference type="EMBL" id="ROR97181.1"/>
    </source>
</evidence>
<evidence type="ECO:0000256" key="1">
    <source>
        <dbReference type="ARBA" id="ARBA00022491"/>
    </source>
</evidence>
<dbReference type="InterPro" id="IPR000843">
    <property type="entry name" value="HTH_LacI"/>
</dbReference>
<keyword evidence="7" id="KW-1185">Reference proteome</keyword>
<dbReference type="Gene3D" id="3.40.50.2300">
    <property type="match status" value="2"/>
</dbReference>
<keyword evidence="1" id="KW-0678">Repressor</keyword>
<accession>A0A3N2DBL0</accession>
<dbReference type="PROSITE" id="PS00356">
    <property type="entry name" value="HTH_LACI_1"/>
    <property type="match status" value="1"/>
</dbReference>
<dbReference type="InterPro" id="IPR001761">
    <property type="entry name" value="Peripla_BP/Lac1_sug-bd_dom"/>
</dbReference>
<dbReference type="Pfam" id="PF00532">
    <property type="entry name" value="Peripla_BP_1"/>
    <property type="match status" value="1"/>
</dbReference>
<name>A0A3N2DBL0_9MICO</name>
<protein>
    <submittedName>
        <fullName evidence="6">LacI family transcriptional regulator</fullName>
    </submittedName>
</protein>
<evidence type="ECO:0000256" key="4">
    <source>
        <dbReference type="ARBA" id="ARBA00023163"/>
    </source>
</evidence>
<dbReference type="InterPro" id="IPR010982">
    <property type="entry name" value="Lambda_DNA-bd_dom_sf"/>
</dbReference>
<sequence>MEQQVTMRDVAAVAGVSVSTVSRALKGSGRMAEGTRRRILEAADRLDFHPNALAQSFATGRSLTVGILTHKAAGTFATPVITGIMQTLSQHDIAVVVYDDQSNPASRPENLRRLRARHVDGVIVVGDGTDHSFHSVAHALQVPVVYAFAVSEDPRDQMLLPDDRAAGVLAAEHLLAMGRTRIAHVTANASSRAVRERTEGFVGRLEEHGLELAAPVQHGDWTRAWGTAAGELLDPATIDAVFCGNDFIALGLVPSLVRRGIRVPDDVAVIGYDNWAKFGLLDTFLTTIDPQLDLLGQRAAGRLVEAATGEPRAGVETTEVTLVPGVSSGALADRDERFYPI</sequence>
<reference evidence="6 7" key="1">
    <citation type="submission" date="2018-11" db="EMBL/GenBank/DDBJ databases">
        <title>Sequencing the genomes of 1000 actinobacteria strains.</title>
        <authorList>
            <person name="Klenk H.-P."/>
        </authorList>
    </citation>
    <scope>NUCLEOTIDE SEQUENCE [LARGE SCALE GENOMIC DNA]</scope>
    <source>
        <strain evidence="6 7">DSM 13521</strain>
    </source>
</reference>
<dbReference type="InterPro" id="IPR028082">
    <property type="entry name" value="Peripla_BP_I"/>
</dbReference>
<dbReference type="CDD" id="cd06267">
    <property type="entry name" value="PBP1_LacI_sugar_binding-like"/>
    <property type="match status" value="1"/>
</dbReference>
<dbReference type="PANTHER" id="PTHR30146:SF148">
    <property type="entry name" value="HTH-TYPE TRANSCRIPTIONAL REPRESSOR PURR-RELATED"/>
    <property type="match status" value="1"/>
</dbReference>
<dbReference type="SUPFAM" id="SSF47413">
    <property type="entry name" value="lambda repressor-like DNA-binding domains"/>
    <property type="match status" value="1"/>
</dbReference>
<gene>
    <name evidence="6" type="ORF">EDD28_1774</name>
</gene>
<keyword evidence="4" id="KW-0804">Transcription</keyword>
<evidence type="ECO:0000256" key="2">
    <source>
        <dbReference type="ARBA" id="ARBA00023015"/>
    </source>
</evidence>
<dbReference type="SMART" id="SM00354">
    <property type="entry name" value="HTH_LACI"/>
    <property type="match status" value="1"/>
</dbReference>
<dbReference type="GO" id="GO:0003700">
    <property type="term" value="F:DNA-binding transcription factor activity"/>
    <property type="evidence" value="ECO:0007669"/>
    <property type="project" value="TreeGrafter"/>
</dbReference>
<dbReference type="Gene3D" id="1.10.260.40">
    <property type="entry name" value="lambda repressor-like DNA-binding domains"/>
    <property type="match status" value="1"/>
</dbReference>
<evidence type="ECO:0000259" key="5">
    <source>
        <dbReference type="PROSITE" id="PS50932"/>
    </source>
</evidence>
<comment type="caution">
    <text evidence="6">The sequence shown here is derived from an EMBL/GenBank/DDBJ whole genome shotgun (WGS) entry which is preliminary data.</text>
</comment>
<dbReference type="PANTHER" id="PTHR30146">
    <property type="entry name" value="LACI-RELATED TRANSCRIPTIONAL REPRESSOR"/>
    <property type="match status" value="1"/>
</dbReference>
<dbReference type="EMBL" id="RKHQ01000001">
    <property type="protein sequence ID" value="ROR97181.1"/>
    <property type="molecule type" value="Genomic_DNA"/>
</dbReference>
<dbReference type="Pfam" id="PF00356">
    <property type="entry name" value="LacI"/>
    <property type="match status" value="1"/>
</dbReference>
<dbReference type="SUPFAM" id="SSF53822">
    <property type="entry name" value="Periplasmic binding protein-like I"/>
    <property type="match status" value="1"/>
</dbReference>
<keyword evidence="2" id="KW-0805">Transcription regulation</keyword>
<feature type="domain" description="HTH lacI-type" evidence="5">
    <location>
        <begin position="5"/>
        <end position="59"/>
    </location>
</feature>
<organism evidence="6 7">
    <name type="scientific">Salana multivorans</name>
    <dbReference type="NCBI Taxonomy" id="120377"/>
    <lineage>
        <taxon>Bacteria</taxon>
        <taxon>Bacillati</taxon>
        <taxon>Actinomycetota</taxon>
        <taxon>Actinomycetes</taxon>
        <taxon>Micrococcales</taxon>
        <taxon>Beutenbergiaceae</taxon>
        <taxon>Salana</taxon>
    </lineage>
</organism>
<dbReference type="AlphaFoldDB" id="A0A3N2DBL0"/>